<name>A0A9X1UJT8_9BRAD</name>
<organism evidence="1 4">
    <name type="scientific">Bradyrhizobium zhengyangense</name>
    <dbReference type="NCBI Taxonomy" id="2911009"/>
    <lineage>
        <taxon>Bacteria</taxon>
        <taxon>Pseudomonadati</taxon>
        <taxon>Pseudomonadota</taxon>
        <taxon>Alphaproteobacteria</taxon>
        <taxon>Hyphomicrobiales</taxon>
        <taxon>Nitrobacteraceae</taxon>
        <taxon>Bradyrhizobium</taxon>
    </lineage>
</organism>
<dbReference type="AlphaFoldDB" id="A0A9X1UJT8"/>
<dbReference type="Proteomes" id="UP001139054">
    <property type="component" value="Unassembled WGS sequence"/>
</dbReference>
<keyword evidence="3" id="KW-1185">Reference proteome</keyword>
<accession>A0A9X1UJT8</accession>
<evidence type="ECO:0000313" key="1">
    <source>
        <dbReference type="EMBL" id="MCG2632147.1"/>
    </source>
</evidence>
<reference evidence="1" key="1">
    <citation type="submission" date="2022-01" db="EMBL/GenBank/DDBJ databases">
        <title>Genome sequnece data of strain Bradyrhizobium sp. nov.</title>
        <authorList>
            <person name="Zhang J."/>
        </authorList>
    </citation>
    <scope>NUCLEOTIDE SEQUENCE</scope>
    <source>
        <strain evidence="2">WYCCWR 12774</strain>
        <strain evidence="1">WYCCWR 13023</strain>
    </source>
</reference>
<protein>
    <submittedName>
        <fullName evidence="1">Uncharacterized protein</fullName>
    </submittedName>
</protein>
<dbReference type="Proteomes" id="UP001139012">
    <property type="component" value="Unassembled WGS sequence"/>
</dbReference>
<proteinExistence type="predicted"/>
<sequence>MQPNQLPTPANNNVSPAFLFAGSAVLDAHLETALDQFVIALARNQARIDHLQAMSAADDNTIH</sequence>
<comment type="caution">
    <text evidence="1">The sequence shown here is derived from an EMBL/GenBank/DDBJ whole genome shotgun (WGS) entry which is preliminary data.</text>
</comment>
<dbReference type="EMBL" id="JAKLTY010000037">
    <property type="protein sequence ID" value="MCG2632147.1"/>
    <property type="molecule type" value="Genomic_DNA"/>
</dbReference>
<gene>
    <name evidence="2" type="ORF">L6637_39000</name>
    <name evidence="1" type="ORF">L6654_36615</name>
</gene>
<evidence type="ECO:0000313" key="2">
    <source>
        <dbReference type="EMBL" id="MCG2672916.1"/>
    </source>
</evidence>
<dbReference type="RefSeq" id="WP_237861330.1">
    <property type="nucleotide sequence ID" value="NZ_JAKLTY010000037.1"/>
</dbReference>
<evidence type="ECO:0000313" key="3">
    <source>
        <dbReference type="Proteomes" id="UP001139012"/>
    </source>
</evidence>
<evidence type="ECO:0000313" key="4">
    <source>
        <dbReference type="Proteomes" id="UP001139054"/>
    </source>
</evidence>
<dbReference type="EMBL" id="JAKLUA010000028">
    <property type="protein sequence ID" value="MCG2672916.1"/>
    <property type="molecule type" value="Genomic_DNA"/>
</dbReference>